<dbReference type="PANTHER" id="PTHR33252">
    <property type="entry name" value="THIRD ORF IN TRANSPOSON ISC1160"/>
    <property type="match status" value="1"/>
</dbReference>
<reference evidence="1" key="1">
    <citation type="journal article" date="2021" name="mSystems">
        <title>Bacteria and Archaea Synergistically Convert Glycine Betaine to Biogenic Methane in the Formosa Cold Seep of the South China Sea.</title>
        <authorList>
            <person name="Li L."/>
            <person name="Zhang W."/>
            <person name="Zhang S."/>
            <person name="Song L."/>
            <person name="Sun Q."/>
            <person name="Zhang H."/>
            <person name="Xiang H."/>
            <person name="Dong X."/>
        </authorList>
    </citation>
    <scope>NUCLEOTIDE SEQUENCE</scope>
    <source>
        <strain evidence="1">LLY</strain>
    </source>
</reference>
<accession>A0A9E4ZC26</accession>
<name>A0A9E4ZC26_9EURY</name>
<evidence type="ECO:0000313" key="1">
    <source>
        <dbReference type="EMBL" id="MCM1985492.1"/>
    </source>
</evidence>
<reference evidence="1" key="2">
    <citation type="submission" date="2021-04" db="EMBL/GenBank/DDBJ databases">
        <authorList>
            <person name="Dong X."/>
        </authorList>
    </citation>
    <scope>NUCLEOTIDE SEQUENCE</scope>
    <source>
        <strain evidence="1">LLY</strain>
    </source>
</reference>
<comment type="caution">
    <text evidence="1">The sequence shown here is derived from an EMBL/GenBank/DDBJ whole genome shotgun (WGS) entry which is preliminary data.</text>
</comment>
<protein>
    <submittedName>
        <fullName evidence="1">ISH3 family transposase</fullName>
    </submittedName>
</protein>
<dbReference type="NCBIfam" id="NF033541">
    <property type="entry name" value="transpos_ISH3"/>
    <property type="match status" value="1"/>
</dbReference>
<keyword evidence="2" id="KW-1185">Reference proteome</keyword>
<dbReference type="Proteomes" id="UP001056766">
    <property type="component" value="Unassembled WGS sequence"/>
</dbReference>
<dbReference type="EMBL" id="JAGSOI010000001">
    <property type="protein sequence ID" value="MCM1985492.1"/>
    <property type="molecule type" value="Genomic_DNA"/>
</dbReference>
<dbReference type="AlphaFoldDB" id="A0A9E4ZC26"/>
<dbReference type="PANTHER" id="PTHR33252:SF2">
    <property type="entry name" value="TRANSPOSASE IS4-LIKE DOMAIN-CONTAINING PROTEIN"/>
    <property type="match status" value="1"/>
</dbReference>
<gene>
    <name evidence="1" type="ORF">KDK67_00425</name>
</gene>
<evidence type="ECO:0000313" key="2">
    <source>
        <dbReference type="Proteomes" id="UP001056766"/>
    </source>
</evidence>
<organism evidence="1 2">
    <name type="scientific">Methanococcoides seepicolus</name>
    <dbReference type="NCBI Taxonomy" id="2828780"/>
    <lineage>
        <taxon>Archaea</taxon>
        <taxon>Methanobacteriati</taxon>
        <taxon>Methanobacteriota</taxon>
        <taxon>Stenosarchaea group</taxon>
        <taxon>Methanomicrobia</taxon>
        <taxon>Methanosarcinales</taxon>
        <taxon>Methanosarcinaceae</taxon>
        <taxon>Methanococcoides</taxon>
    </lineage>
</organism>
<proteinExistence type="predicted"/>
<dbReference type="RefSeq" id="WP_250866865.1">
    <property type="nucleotide sequence ID" value="NZ_JAGSOI010000001.1"/>
</dbReference>
<sequence length="374" mass="44243">MFSRLQLTPYECTKNALQPLLDNIHIPINGSLTRKDLFHTLLGMAVDKKSAHSINKQYLETPCETSIRYHLKKMSMDQLIESNAKILMQTALGTLNQNQKYDFAIDYTNDPYYGKRDKENKKYLIRGQAKKSTNTFYSYVSLYIINNNKRFTISVLPVENGKLKTDYINCFIKRIDELNFKVNVLCLDREFYSSKVFAFLQEKEIPHIIPVVKRGRKIKTVLMGRKKRYDTYVMKGAEGNVKLDVVIDVKYKKGNRGETGCENFGFVVYGTDWDPRKVSTTYRKRFAIEASYRMRNIVKPKTSSKNPMFRYFYTLVSFLLKNTWVTLQRRHFTRVKRGPQVIEYDMFRFDMFIHFVMEWVRKKLRVRLTIECCS</sequence>